<comment type="subcellular location">
    <subcellularLocation>
        <location evidence="4">Cytoplasm</location>
    </subcellularLocation>
</comment>
<gene>
    <name evidence="4" type="primary">argH</name>
    <name evidence="6" type="ORF">A3H78_03270</name>
</gene>
<dbReference type="InterPro" id="IPR008948">
    <property type="entry name" value="L-Aspartase-like"/>
</dbReference>
<dbReference type="GO" id="GO:0005829">
    <property type="term" value="C:cytosol"/>
    <property type="evidence" value="ECO:0007669"/>
    <property type="project" value="TreeGrafter"/>
</dbReference>
<dbReference type="EC" id="4.3.2.1" evidence="2 4"/>
<comment type="catalytic activity">
    <reaction evidence="4">
        <text>2-(N(omega)-L-arginino)succinate = fumarate + L-arginine</text>
        <dbReference type="Rhea" id="RHEA:24020"/>
        <dbReference type="ChEBI" id="CHEBI:29806"/>
        <dbReference type="ChEBI" id="CHEBI:32682"/>
        <dbReference type="ChEBI" id="CHEBI:57472"/>
        <dbReference type="EC" id="4.3.2.1"/>
    </reaction>
</comment>
<evidence type="ECO:0000256" key="2">
    <source>
        <dbReference type="ARBA" id="ARBA00012338"/>
    </source>
</evidence>
<comment type="caution">
    <text evidence="6">The sequence shown here is derived from an EMBL/GenBank/DDBJ whole genome shotgun (WGS) entry which is preliminary data.</text>
</comment>
<name>A0A1F7JCH3_9BACT</name>
<dbReference type="EMBL" id="MGAV01000021">
    <property type="protein sequence ID" value="OGK53299.1"/>
    <property type="molecule type" value="Genomic_DNA"/>
</dbReference>
<evidence type="ECO:0000313" key="7">
    <source>
        <dbReference type="Proteomes" id="UP000177418"/>
    </source>
</evidence>
<dbReference type="PROSITE" id="PS00163">
    <property type="entry name" value="FUMARATE_LYASES"/>
    <property type="match status" value="1"/>
</dbReference>
<evidence type="ECO:0000256" key="3">
    <source>
        <dbReference type="ARBA" id="ARBA00022571"/>
    </source>
</evidence>
<protein>
    <recommendedName>
        <fullName evidence="2 4">Argininosuccinate lyase</fullName>
        <shortName evidence="4">ASAL</shortName>
        <ecNumber evidence="2 4">4.3.2.1</ecNumber>
    </recommendedName>
    <alternativeName>
        <fullName evidence="4">Arginosuccinase</fullName>
    </alternativeName>
</protein>
<dbReference type="UniPathway" id="UPA00068">
    <property type="reaction ID" value="UER00114"/>
</dbReference>
<accession>A0A1F7JCH3</accession>
<dbReference type="GO" id="GO:0004056">
    <property type="term" value="F:argininosuccinate lyase activity"/>
    <property type="evidence" value="ECO:0007669"/>
    <property type="project" value="UniProtKB-UniRule"/>
</dbReference>
<dbReference type="HAMAP" id="MF_00006">
    <property type="entry name" value="Arg_succ_lyase"/>
    <property type="match status" value="1"/>
</dbReference>
<dbReference type="FunFam" id="1.20.200.10:FF:000015">
    <property type="entry name" value="argininosuccinate lyase isoform X2"/>
    <property type="match status" value="1"/>
</dbReference>
<dbReference type="PRINTS" id="PR00149">
    <property type="entry name" value="FUMRATELYASE"/>
</dbReference>
<dbReference type="GO" id="GO:0042450">
    <property type="term" value="P:L-arginine biosynthetic process via ornithine"/>
    <property type="evidence" value="ECO:0007669"/>
    <property type="project" value="UniProtKB-UniRule"/>
</dbReference>
<dbReference type="InterPro" id="IPR020557">
    <property type="entry name" value="Fumarate_lyase_CS"/>
</dbReference>
<reference evidence="6 7" key="1">
    <citation type="journal article" date="2016" name="Nat. Commun.">
        <title>Thousands of microbial genomes shed light on interconnected biogeochemical processes in an aquifer system.</title>
        <authorList>
            <person name="Anantharaman K."/>
            <person name="Brown C.T."/>
            <person name="Hug L.A."/>
            <person name="Sharon I."/>
            <person name="Castelle C.J."/>
            <person name="Probst A.J."/>
            <person name="Thomas B.C."/>
            <person name="Singh A."/>
            <person name="Wilkins M.J."/>
            <person name="Karaoz U."/>
            <person name="Brodie E.L."/>
            <person name="Williams K.H."/>
            <person name="Hubbard S.S."/>
            <person name="Banfield J.F."/>
        </authorList>
    </citation>
    <scope>NUCLEOTIDE SEQUENCE [LARGE SCALE GENOMIC DNA]</scope>
</reference>
<dbReference type="PANTHER" id="PTHR43814:SF1">
    <property type="entry name" value="ARGININOSUCCINATE LYASE"/>
    <property type="match status" value="1"/>
</dbReference>
<keyword evidence="4" id="KW-0028">Amino-acid biosynthesis</keyword>
<dbReference type="AlphaFoldDB" id="A0A1F7JCH3"/>
<proteinExistence type="inferred from homology"/>
<dbReference type="InterPro" id="IPR022761">
    <property type="entry name" value="Fumarate_lyase_N"/>
</dbReference>
<organism evidence="6 7">
    <name type="scientific">Candidatus Roizmanbacteria bacterium RIFCSPLOWO2_02_FULL_36_11</name>
    <dbReference type="NCBI Taxonomy" id="1802071"/>
    <lineage>
        <taxon>Bacteria</taxon>
        <taxon>Candidatus Roizmaniibacteriota</taxon>
    </lineage>
</organism>
<keyword evidence="4 6" id="KW-0456">Lyase</keyword>
<dbReference type="NCBIfam" id="TIGR00838">
    <property type="entry name" value="argH"/>
    <property type="match status" value="1"/>
</dbReference>
<feature type="domain" description="Fumarate lyase N-terminal" evidence="5">
    <location>
        <begin position="51"/>
        <end position="313"/>
    </location>
</feature>
<dbReference type="InterPro" id="IPR000362">
    <property type="entry name" value="Fumarate_lyase_fam"/>
</dbReference>
<dbReference type="PRINTS" id="PR00145">
    <property type="entry name" value="ARGSUCLYASE"/>
</dbReference>
<evidence type="ECO:0000256" key="1">
    <source>
        <dbReference type="ARBA" id="ARBA00004941"/>
    </source>
</evidence>
<evidence type="ECO:0000256" key="4">
    <source>
        <dbReference type="HAMAP-Rule" id="MF_00006"/>
    </source>
</evidence>
<comment type="similarity">
    <text evidence="4">Belongs to the lyase 1 family. Argininosuccinate lyase subfamily.</text>
</comment>
<keyword evidence="4" id="KW-0963">Cytoplasm</keyword>
<evidence type="ECO:0000313" key="6">
    <source>
        <dbReference type="EMBL" id="OGK53299.1"/>
    </source>
</evidence>
<dbReference type="SUPFAM" id="SSF48557">
    <property type="entry name" value="L-aspartase-like"/>
    <property type="match status" value="1"/>
</dbReference>
<dbReference type="Gene3D" id="1.10.40.30">
    <property type="entry name" value="Fumarase/aspartase (C-terminal domain)"/>
    <property type="match status" value="1"/>
</dbReference>
<dbReference type="Gene3D" id="1.10.275.10">
    <property type="entry name" value="Fumarase/aspartase (N-terminal domain)"/>
    <property type="match status" value="1"/>
</dbReference>
<dbReference type="PANTHER" id="PTHR43814">
    <property type="entry name" value="ARGININOSUCCINATE LYASE"/>
    <property type="match status" value="1"/>
</dbReference>
<dbReference type="InterPro" id="IPR024083">
    <property type="entry name" value="Fumarase/histidase_N"/>
</dbReference>
<dbReference type="Gene3D" id="1.20.200.10">
    <property type="entry name" value="Fumarase/aspartase (Central domain)"/>
    <property type="match status" value="1"/>
</dbReference>
<dbReference type="CDD" id="cd01359">
    <property type="entry name" value="Argininosuccinate_lyase"/>
    <property type="match status" value="1"/>
</dbReference>
<dbReference type="Pfam" id="PF00206">
    <property type="entry name" value="Lyase_1"/>
    <property type="match status" value="1"/>
</dbReference>
<keyword evidence="3 4" id="KW-0055">Arginine biosynthesis</keyword>
<comment type="pathway">
    <text evidence="1 4">Amino-acid biosynthesis; L-arginine biosynthesis; L-arginine from L-ornithine and carbamoyl phosphate: step 3/3.</text>
</comment>
<dbReference type="Proteomes" id="UP000177418">
    <property type="component" value="Unassembled WGS sequence"/>
</dbReference>
<evidence type="ECO:0000259" key="5">
    <source>
        <dbReference type="Pfam" id="PF00206"/>
    </source>
</evidence>
<sequence length="502" mass="56505">MAKKISQLWGSAFEKTPLEEAVEFCAGRDVQDVKAADYALIPYDIAVNKAHALMLSKQKIIGKDDVKIILKGLCEIEKLANNGQFILHKEKEDVHTNIESWLIDNDGIEKVGKLHTARSRNDQVVCDVRLYLKDQVLNYVFSCLKLVEMLNQKAKQYQTTVMPGFTHHQHAMITTFGHILLGFSSMILRDIEKFMAFYQIIDKNPLGNAASYGTSFNIDRNLTTQLLGFAETDENSLDAITCRYEPEADVAYCITSLMTHLSIMSETLIVLSMKEFGMLEISDLYSTGSSIMPQKKNPDTLEVIKGKTAYAQGLLQSLLMSGKGAFIGYNRDSQWTKYIIMDIINETTLAPNIMAGIISELKVNEQRMMELANKGFIGATSLLEIFCQEYNIPFRSGKIVIEKAIKYSQNKDKIDFEGFKKATNEEKINVTVTKEQITSWQDPLNILNKYLSAGSPGKRAMNSTIKAVILKHTNQQLWLKNKHASLLAATLLLDKEIKQIIG</sequence>
<dbReference type="InterPro" id="IPR009049">
    <property type="entry name" value="Argininosuccinate_lyase"/>
</dbReference>